<name>A0A3B5A9R6_9TELE</name>
<dbReference type="GO" id="GO:0043161">
    <property type="term" value="P:proteasome-mediated ubiquitin-dependent protein catabolic process"/>
    <property type="evidence" value="ECO:0007669"/>
    <property type="project" value="TreeGrafter"/>
</dbReference>
<dbReference type="Pfam" id="PF08059">
    <property type="entry name" value="SEP"/>
    <property type="match status" value="1"/>
</dbReference>
<evidence type="ECO:0000256" key="4">
    <source>
        <dbReference type="ARBA" id="ARBA00023212"/>
    </source>
</evidence>
<dbReference type="FunFam" id="3.30.420.210:FF:000003">
    <property type="entry name" value="UBX domain protein 11"/>
    <property type="match status" value="1"/>
</dbReference>
<comment type="subunit">
    <text evidence="6">Interacts with GNA12, GNA13, RND1, RND2 and RND3.</text>
</comment>
<dbReference type="GeneTree" id="ENSGT00520000055567"/>
<protein>
    <recommendedName>
        <fullName evidence="7">UBX domain-containing protein 11</fullName>
    </recommendedName>
    <alternativeName>
        <fullName evidence="9">Socius</fullName>
    </alternativeName>
    <alternativeName>
        <fullName evidence="8">UBX domain-containing protein 5</fullName>
    </alternativeName>
</protein>
<evidence type="ECO:0000313" key="11">
    <source>
        <dbReference type="Ensembl" id="ENSSPAP00000017495.1"/>
    </source>
</evidence>
<keyword evidence="2" id="KW-0963">Cytoplasm</keyword>
<dbReference type="InterPro" id="IPR036241">
    <property type="entry name" value="NSFL1C_SEP_dom_sf"/>
</dbReference>
<dbReference type="InterPro" id="IPR012989">
    <property type="entry name" value="SEP_domain"/>
</dbReference>
<evidence type="ECO:0000256" key="9">
    <source>
        <dbReference type="ARBA" id="ARBA00081109"/>
    </source>
</evidence>
<dbReference type="Gene3D" id="3.30.420.210">
    <property type="entry name" value="SEP domain"/>
    <property type="match status" value="1"/>
</dbReference>
<organism evidence="11">
    <name type="scientific">Stegastes partitus</name>
    <name type="common">bicolor damselfish</name>
    <dbReference type="NCBI Taxonomy" id="144197"/>
    <lineage>
        <taxon>Eukaryota</taxon>
        <taxon>Metazoa</taxon>
        <taxon>Chordata</taxon>
        <taxon>Craniata</taxon>
        <taxon>Vertebrata</taxon>
        <taxon>Euteleostomi</taxon>
        <taxon>Actinopterygii</taxon>
        <taxon>Neopterygii</taxon>
        <taxon>Teleostei</taxon>
        <taxon>Neoteleostei</taxon>
        <taxon>Acanthomorphata</taxon>
        <taxon>Ovalentaria</taxon>
        <taxon>Pomacentridae</taxon>
        <taxon>Stegastes</taxon>
    </lineage>
</organism>
<keyword evidence="3" id="KW-0175">Coiled coil</keyword>
<comment type="function">
    <text evidence="5">May be involved in the reorganization of actin cytoskeleton mediated by RND1, RND2 and RND3. Promotes RHOA activation mediated by GNA12 and GNA13.</text>
</comment>
<evidence type="ECO:0000256" key="2">
    <source>
        <dbReference type="ARBA" id="ARBA00022490"/>
    </source>
</evidence>
<evidence type="ECO:0000256" key="6">
    <source>
        <dbReference type="ARBA" id="ARBA00062345"/>
    </source>
</evidence>
<evidence type="ECO:0000256" key="5">
    <source>
        <dbReference type="ARBA" id="ARBA00059434"/>
    </source>
</evidence>
<dbReference type="PANTHER" id="PTHR23333:SF4">
    <property type="entry name" value="UBX DOMAIN-CONTAINING PROTEIN 11"/>
    <property type="match status" value="1"/>
</dbReference>
<evidence type="ECO:0000256" key="1">
    <source>
        <dbReference type="ARBA" id="ARBA00004245"/>
    </source>
</evidence>
<dbReference type="SUPFAM" id="SSF102848">
    <property type="entry name" value="NSFL1 (p97 ATPase) cofactor p47, SEP domain"/>
    <property type="match status" value="1"/>
</dbReference>
<dbReference type="PANTHER" id="PTHR23333">
    <property type="entry name" value="UBX DOMAIN CONTAINING PROTEIN"/>
    <property type="match status" value="1"/>
</dbReference>
<evidence type="ECO:0000256" key="7">
    <source>
        <dbReference type="ARBA" id="ARBA00073759"/>
    </source>
</evidence>
<reference evidence="11" key="1">
    <citation type="submission" date="2023-09" db="UniProtKB">
        <authorList>
            <consortium name="Ensembl"/>
        </authorList>
    </citation>
    <scope>IDENTIFICATION</scope>
</reference>
<dbReference type="Ensembl" id="ENSSPAT00000017767.1">
    <property type="protein sequence ID" value="ENSSPAP00000017495.1"/>
    <property type="gene ID" value="ENSSPAG00000013199.1"/>
</dbReference>
<dbReference type="GO" id="GO:0005856">
    <property type="term" value="C:cytoskeleton"/>
    <property type="evidence" value="ECO:0007669"/>
    <property type="project" value="UniProtKB-SubCell"/>
</dbReference>
<evidence type="ECO:0000256" key="3">
    <source>
        <dbReference type="ARBA" id="ARBA00023054"/>
    </source>
</evidence>
<evidence type="ECO:0000256" key="8">
    <source>
        <dbReference type="ARBA" id="ARBA00075811"/>
    </source>
</evidence>
<comment type="subcellular location">
    <subcellularLocation>
        <location evidence="1">Cytoplasm</location>
        <location evidence="1">Cytoskeleton</location>
    </subcellularLocation>
</comment>
<sequence length="243" mass="27235">MFDGPFRSYQEYSTQQCMQDLMDGYFPSELQERFPDGVPFEVSLIFLSQTLYEEFVSRLPWEAFPGEGQAVCGRKAEPAGKKMTTDQFLNKLPKLVVKAGRVIDIRDPLRAILQVSRDTYQQPSVFTETPVLQVVINARFLLHQGSSPDAQSSSLILIDTPNQDSTPLVYCLLSLHHVTRAARLHHRGAGLPGYDIISVHPQRCYDDDGQTLRSCGLTTNANLLLRKKRHSGAVIEVNKAVEG</sequence>
<feature type="domain" description="SEP" evidence="10">
    <location>
        <begin position="1"/>
        <end position="56"/>
    </location>
</feature>
<dbReference type="GO" id="GO:0043130">
    <property type="term" value="F:ubiquitin binding"/>
    <property type="evidence" value="ECO:0007669"/>
    <property type="project" value="TreeGrafter"/>
</dbReference>
<proteinExistence type="predicted"/>
<accession>A0A3B5A9R6</accession>
<dbReference type="STRING" id="144197.ENSSPAP00000017495"/>
<dbReference type="AlphaFoldDB" id="A0A3B5A9R6"/>
<keyword evidence="4" id="KW-0206">Cytoskeleton</keyword>
<evidence type="ECO:0000259" key="10">
    <source>
        <dbReference type="PROSITE" id="PS51399"/>
    </source>
</evidence>
<dbReference type="PROSITE" id="PS51399">
    <property type="entry name" value="SEP"/>
    <property type="match status" value="1"/>
</dbReference>